<gene>
    <name evidence="5 8" type="primary">hslU</name>
    <name evidence="8" type="ORF">ACFQ2S_21590</name>
</gene>
<dbReference type="InterPro" id="IPR003593">
    <property type="entry name" value="AAA+_ATPase"/>
</dbReference>
<dbReference type="Gene3D" id="3.40.50.300">
    <property type="entry name" value="P-loop containing nucleotide triphosphate hydrolases"/>
    <property type="match status" value="2"/>
</dbReference>
<name>A0ABW3IXG3_9RHOB</name>
<keyword evidence="5" id="KW-0963">Cytoplasm</keyword>
<feature type="binding site" evidence="5">
    <location>
        <position position="248"/>
    </location>
    <ligand>
        <name>ATP</name>
        <dbReference type="ChEBI" id="CHEBI:30616"/>
    </ligand>
</feature>
<comment type="function">
    <text evidence="5">ATPase subunit of a proteasome-like degradation complex; this subunit has chaperone activity. The binding of ATP and its subsequent hydrolysis by HslU are essential for unfolding of protein substrates subsequently hydrolyzed by HslV. HslU recognizes the N-terminal part of its protein substrates and unfolds these before they are guided to HslV for hydrolysis.</text>
</comment>
<evidence type="ECO:0000256" key="2">
    <source>
        <dbReference type="ARBA" id="ARBA00022741"/>
    </source>
</evidence>
<feature type="domain" description="Clp ATPase C-terminal" evidence="7">
    <location>
        <begin position="327"/>
        <end position="426"/>
    </location>
</feature>
<keyword evidence="2 5" id="KW-0547">Nucleotide-binding</keyword>
<protein>
    <recommendedName>
        <fullName evidence="5">ATP-dependent protease ATPase subunit HslU</fullName>
    </recommendedName>
    <alternativeName>
        <fullName evidence="5">Unfoldase HslU</fullName>
    </alternativeName>
</protein>
<feature type="binding site" evidence="5">
    <location>
        <begin position="60"/>
        <end position="65"/>
    </location>
    <ligand>
        <name>ATP</name>
        <dbReference type="ChEBI" id="CHEBI:30616"/>
    </ligand>
</feature>
<dbReference type="InterPro" id="IPR050052">
    <property type="entry name" value="ATP-dep_Clp_protease_ClpX"/>
</dbReference>
<dbReference type="Pfam" id="PF00004">
    <property type="entry name" value="AAA"/>
    <property type="match status" value="1"/>
</dbReference>
<dbReference type="InterPro" id="IPR027417">
    <property type="entry name" value="P-loop_NTPase"/>
</dbReference>
<dbReference type="EMBL" id="JBHTJT010000051">
    <property type="protein sequence ID" value="MFD0982236.1"/>
    <property type="molecule type" value="Genomic_DNA"/>
</dbReference>
<keyword evidence="8" id="KW-0645">Protease</keyword>
<dbReference type="SMART" id="SM00382">
    <property type="entry name" value="AAA"/>
    <property type="match status" value="1"/>
</dbReference>
<organism evidence="8 9">
    <name type="scientific">Tropicimonas aquimaris</name>
    <dbReference type="NCBI Taxonomy" id="914152"/>
    <lineage>
        <taxon>Bacteria</taxon>
        <taxon>Pseudomonadati</taxon>
        <taxon>Pseudomonadota</taxon>
        <taxon>Alphaproteobacteria</taxon>
        <taxon>Rhodobacterales</taxon>
        <taxon>Roseobacteraceae</taxon>
        <taxon>Tropicimonas</taxon>
    </lineage>
</organism>
<comment type="similarity">
    <text evidence="1 5">Belongs to the ClpX chaperone family. HslU subfamily.</text>
</comment>
<feature type="domain" description="AAA+ ATPase" evidence="6">
    <location>
        <begin position="49"/>
        <end position="324"/>
    </location>
</feature>
<keyword evidence="9" id="KW-1185">Reference proteome</keyword>
<dbReference type="GO" id="GO:0006508">
    <property type="term" value="P:proteolysis"/>
    <property type="evidence" value="ECO:0007669"/>
    <property type="project" value="UniProtKB-KW"/>
</dbReference>
<reference evidence="9" key="1">
    <citation type="journal article" date="2019" name="Int. J. Syst. Evol. Microbiol.">
        <title>The Global Catalogue of Microorganisms (GCM) 10K type strain sequencing project: providing services to taxonomists for standard genome sequencing and annotation.</title>
        <authorList>
            <consortium name="The Broad Institute Genomics Platform"/>
            <consortium name="The Broad Institute Genome Sequencing Center for Infectious Disease"/>
            <person name="Wu L."/>
            <person name="Ma J."/>
        </authorList>
    </citation>
    <scope>NUCLEOTIDE SEQUENCE [LARGE SCALE GENOMIC DNA]</scope>
    <source>
        <strain evidence="9">CCUG 60524</strain>
    </source>
</reference>
<dbReference type="GO" id="GO:0008233">
    <property type="term" value="F:peptidase activity"/>
    <property type="evidence" value="ECO:0007669"/>
    <property type="project" value="UniProtKB-KW"/>
</dbReference>
<comment type="caution">
    <text evidence="8">The sequence shown here is derived from an EMBL/GenBank/DDBJ whole genome shotgun (WGS) entry which is preliminary data.</text>
</comment>
<dbReference type="SMART" id="SM01086">
    <property type="entry name" value="ClpB_D2-small"/>
    <property type="match status" value="1"/>
</dbReference>
<evidence type="ECO:0000313" key="9">
    <source>
        <dbReference type="Proteomes" id="UP001597108"/>
    </source>
</evidence>
<evidence type="ECO:0000259" key="6">
    <source>
        <dbReference type="SMART" id="SM00382"/>
    </source>
</evidence>
<accession>A0ABW3IXG3</accession>
<evidence type="ECO:0000256" key="3">
    <source>
        <dbReference type="ARBA" id="ARBA00022840"/>
    </source>
</evidence>
<keyword evidence="8" id="KW-0378">Hydrolase</keyword>
<evidence type="ECO:0000256" key="1">
    <source>
        <dbReference type="ARBA" id="ARBA00009771"/>
    </source>
</evidence>
<dbReference type="Pfam" id="PF07724">
    <property type="entry name" value="AAA_2"/>
    <property type="match status" value="1"/>
</dbReference>
<evidence type="ECO:0000256" key="4">
    <source>
        <dbReference type="ARBA" id="ARBA00023186"/>
    </source>
</evidence>
<keyword evidence="4 5" id="KW-0143">Chaperone</keyword>
<dbReference type="NCBIfam" id="TIGR00390">
    <property type="entry name" value="hslU"/>
    <property type="match status" value="1"/>
</dbReference>
<dbReference type="PANTHER" id="PTHR48102">
    <property type="entry name" value="ATP-DEPENDENT CLP PROTEASE ATP-BINDING SUBUNIT CLPX-LIKE, MITOCHONDRIAL-RELATED"/>
    <property type="match status" value="1"/>
</dbReference>
<feature type="binding site" evidence="5">
    <location>
        <position position="313"/>
    </location>
    <ligand>
        <name>ATP</name>
        <dbReference type="ChEBI" id="CHEBI:30616"/>
    </ligand>
</feature>
<evidence type="ECO:0000256" key="5">
    <source>
        <dbReference type="HAMAP-Rule" id="MF_00249"/>
    </source>
</evidence>
<dbReference type="HAMAP" id="MF_00249">
    <property type="entry name" value="HslU"/>
    <property type="match status" value="1"/>
</dbReference>
<dbReference type="RefSeq" id="WP_386077888.1">
    <property type="nucleotide sequence ID" value="NZ_JBHTJT010000051.1"/>
</dbReference>
<dbReference type="SUPFAM" id="SSF52540">
    <property type="entry name" value="P-loop containing nucleoside triphosphate hydrolases"/>
    <property type="match status" value="1"/>
</dbReference>
<dbReference type="Proteomes" id="UP001597108">
    <property type="component" value="Unassembled WGS sequence"/>
</dbReference>
<dbReference type="PANTHER" id="PTHR48102:SF3">
    <property type="entry name" value="ATP-DEPENDENT PROTEASE ATPASE SUBUNIT HSLU"/>
    <property type="match status" value="1"/>
</dbReference>
<feature type="binding site" evidence="5">
    <location>
        <position position="18"/>
    </location>
    <ligand>
        <name>ATP</name>
        <dbReference type="ChEBI" id="CHEBI:30616"/>
    </ligand>
</feature>
<evidence type="ECO:0000313" key="8">
    <source>
        <dbReference type="EMBL" id="MFD0982236.1"/>
    </source>
</evidence>
<dbReference type="Gene3D" id="1.10.8.60">
    <property type="match status" value="1"/>
</dbReference>
<feature type="binding site" evidence="5">
    <location>
        <position position="385"/>
    </location>
    <ligand>
        <name>ATP</name>
        <dbReference type="ChEBI" id="CHEBI:30616"/>
    </ligand>
</feature>
<sequence>MTDLTPREIVSELDRFIIGQKDAKRAVAVALRNRWRRKQLADDLREEVYPKNILMIGPTGVGKTEISRRLAKLARAPFIKVEATKFTEVGYVGRDVEQIVRDLVDAAIQQTREFMREEVKAKAHANAEERVLEAIAGSDAREQTRDMFRGKLKRGELDDTVIELEVAESAPSMPMFEIPGQPGGGMGPMDLGSIFGKAFGGRKVKRKLTVADSYEVLISEEADKLLDDEAVTKVALESVQENGIVFIDEIDKVCARQETRGGDVSREGVQRDLLPLIEGTTVSTKHGPVKTDHILFIASGAFHIAKPSDLLPELQGRLPIRVELRALTESDFVRILTETDNALTRQYTALMATEEVGVSFTDDGIAALARIAAEVNQSVENIGARRLYTVMERVFEELSFAAPDRAGQAVTVDADFVEKNLGELSRSADLSRYVL</sequence>
<dbReference type="CDD" id="cd19498">
    <property type="entry name" value="RecA-like_HslU"/>
    <property type="match status" value="1"/>
</dbReference>
<dbReference type="InterPro" id="IPR004491">
    <property type="entry name" value="HslU"/>
</dbReference>
<comment type="subunit">
    <text evidence="5">A double ring-shaped homohexamer of HslV is capped on each side by a ring-shaped HslU homohexamer. The assembly of the HslU/HslV complex is dependent on binding of ATP.</text>
</comment>
<comment type="subcellular location">
    <subcellularLocation>
        <location evidence="5">Cytoplasm</location>
    </subcellularLocation>
</comment>
<dbReference type="NCBIfam" id="NF003544">
    <property type="entry name" value="PRK05201.1"/>
    <property type="match status" value="1"/>
</dbReference>
<proteinExistence type="inferred from homology"/>
<dbReference type="InterPro" id="IPR003959">
    <property type="entry name" value="ATPase_AAA_core"/>
</dbReference>
<dbReference type="InterPro" id="IPR019489">
    <property type="entry name" value="Clp_ATPase_C"/>
</dbReference>
<evidence type="ECO:0000259" key="7">
    <source>
        <dbReference type="SMART" id="SM01086"/>
    </source>
</evidence>
<keyword evidence="3 5" id="KW-0067">ATP-binding</keyword>